<evidence type="ECO:0008006" key="3">
    <source>
        <dbReference type="Google" id="ProtNLM"/>
    </source>
</evidence>
<dbReference type="GO" id="GO:0006457">
    <property type="term" value="P:protein folding"/>
    <property type="evidence" value="ECO:0007669"/>
    <property type="project" value="TreeGrafter"/>
</dbReference>
<dbReference type="EMBL" id="PGOL01003458">
    <property type="protein sequence ID" value="PKI41112.1"/>
    <property type="molecule type" value="Genomic_DNA"/>
</dbReference>
<dbReference type="AlphaFoldDB" id="A0A2I0IAU5"/>
<reference evidence="1 2" key="1">
    <citation type="submission" date="2017-11" db="EMBL/GenBank/DDBJ databases">
        <title>De-novo sequencing of pomegranate (Punica granatum L.) genome.</title>
        <authorList>
            <person name="Akparov Z."/>
            <person name="Amiraslanov A."/>
            <person name="Hajiyeva S."/>
            <person name="Abbasov M."/>
            <person name="Kaur K."/>
            <person name="Hamwieh A."/>
            <person name="Solovyev V."/>
            <person name="Salamov A."/>
            <person name="Braich B."/>
            <person name="Kosarev P."/>
            <person name="Mahmoud A."/>
            <person name="Hajiyev E."/>
            <person name="Babayeva S."/>
            <person name="Izzatullayeva V."/>
            <person name="Mammadov A."/>
            <person name="Mammadov A."/>
            <person name="Sharifova S."/>
            <person name="Ojaghi J."/>
            <person name="Eynullazada K."/>
            <person name="Bayramov B."/>
            <person name="Abdulazimova A."/>
            <person name="Shahmuradov I."/>
        </authorList>
    </citation>
    <scope>NUCLEOTIDE SEQUENCE [LARGE SCALE GENOMIC DNA]</scope>
    <source>
        <strain evidence="2">cv. AG2017</strain>
        <tissue evidence="1">Leaf</tissue>
    </source>
</reference>
<dbReference type="STRING" id="22663.A0A2I0IAU5"/>
<protein>
    <recommendedName>
        <fullName evidence="3">Cns1/TTC4 wheel domain-containing protein</fullName>
    </recommendedName>
</protein>
<gene>
    <name evidence="1" type="ORF">CRG98_038640</name>
</gene>
<dbReference type="CDD" id="cd21377">
    <property type="entry name" value="CTWD_Cns1-like"/>
    <property type="match status" value="1"/>
</dbReference>
<accession>A0A2I0IAU5</accession>
<dbReference type="GO" id="GO:0005634">
    <property type="term" value="C:nucleus"/>
    <property type="evidence" value="ECO:0007669"/>
    <property type="project" value="TreeGrafter"/>
</dbReference>
<name>A0A2I0IAU5_PUNGR</name>
<evidence type="ECO:0000313" key="2">
    <source>
        <dbReference type="Proteomes" id="UP000233551"/>
    </source>
</evidence>
<dbReference type="GO" id="GO:0030544">
    <property type="term" value="F:Hsp70 protein binding"/>
    <property type="evidence" value="ECO:0007669"/>
    <property type="project" value="TreeGrafter"/>
</dbReference>
<dbReference type="GO" id="GO:0051879">
    <property type="term" value="F:Hsp90 protein binding"/>
    <property type="evidence" value="ECO:0007669"/>
    <property type="project" value="TreeGrafter"/>
</dbReference>
<keyword evidence="2" id="KW-1185">Reference proteome</keyword>
<organism evidence="1 2">
    <name type="scientific">Punica granatum</name>
    <name type="common">Pomegranate</name>
    <dbReference type="NCBI Taxonomy" id="22663"/>
    <lineage>
        <taxon>Eukaryota</taxon>
        <taxon>Viridiplantae</taxon>
        <taxon>Streptophyta</taxon>
        <taxon>Embryophyta</taxon>
        <taxon>Tracheophyta</taxon>
        <taxon>Spermatophyta</taxon>
        <taxon>Magnoliopsida</taxon>
        <taxon>eudicotyledons</taxon>
        <taxon>Gunneridae</taxon>
        <taxon>Pentapetalae</taxon>
        <taxon>rosids</taxon>
        <taxon>malvids</taxon>
        <taxon>Myrtales</taxon>
        <taxon>Lythraceae</taxon>
        <taxon>Punica</taxon>
    </lineage>
</organism>
<dbReference type="Proteomes" id="UP000233551">
    <property type="component" value="Unassembled WGS sequence"/>
</dbReference>
<proteinExistence type="predicted"/>
<feature type="non-terminal residue" evidence="1">
    <location>
        <position position="1"/>
    </location>
</feature>
<dbReference type="PANTHER" id="PTHR46035">
    <property type="entry name" value="TETRATRICOPEPTIDE REPEAT PROTEIN 4"/>
    <property type="match status" value="1"/>
</dbReference>
<dbReference type="GO" id="GO:0005829">
    <property type="term" value="C:cytosol"/>
    <property type="evidence" value="ECO:0007669"/>
    <property type="project" value="TreeGrafter"/>
</dbReference>
<dbReference type="PANTHER" id="PTHR46035:SF1">
    <property type="entry name" value="TETRATRICOPEPTIDE REPEAT PROTEIN 4"/>
    <property type="match status" value="1"/>
</dbReference>
<comment type="caution">
    <text evidence="1">The sequence shown here is derived from an EMBL/GenBank/DDBJ whole genome shotgun (WGS) entry which is preliminary data.</text>
</comment>
<sequence>AYYRAVKACLSLNLLEEAKTYCETGLEKDPGNEELKRLNQKIDSQIMECRKREAEVSDAVAAAKGLLSAIEDRKLKIGKAMYQELTGLKKPILDKNNILHWPVLLLYAEHNAGCVWTFSTLCLLNLANVFSEPLPWDTNNNYTRDAIELYYEVGSAVPTSRSRILKYFLEGTAAANVDLECDEDSAAATSNQNFSTGDGSSKWMEVNERRTLHDVLKEPNMIIPGIPVFFVISKTSSFYQVFKSGKWTPGF</sequence>
<evidence type="ECO:0000313" key="1">
    <source>
        <dbReference type="EMBL" id="PKI41112.1"/>
    </source>
</evidence>